<feature type="region of interest" description="Disordered" evidence="1">
    <location>
        <begin position="210"/>
        <end position="241"/>
    </location>
</feature>
<evidence type="ECO:0000256" key="1">
    <source>
        <dbReference type="SAM" id="MobiDB-lite"/>
    </source>
</evidence>
<organism evidence="3 4">
    <name type="scientific">Orbilia ellipsospora</name>
    <dbReference type="NCBI Taxonomy" id="2528407"/>
    <lineage>
        <taxon>Eukaryota</taxon>
        <taxon>Fungi</taxon>
        <taxon>Dikarya</taxon>
        <taxon>Ascomycota</taxon>
        <taxon>Pezizomycotina</taxon>
        <taxon>Orbiliomycetes</taxon>
        <taxon>Orbiliales</taxon>
        <taxon>Orbiliaceae</taxon>
        <taxon>Orbilia</taxon>
    </lineage>
</organism>
<feature type="domain" description="Senescence" evidence="2">
    <location>
        <begin position="123"/>
        <end position="315"/>
    </location>
</feature>
<evidence type="ECO:0000259" key="2">
    <source>
        <dbReference type="Pfam" id="PF06911"/>
    </source>
</evidence>
<proteinExistence type="predicted"/>
<gene>
    <name evidence="3" type="ORF">TWF694_009443</name>
</gene>
<accession>A0AAV9XC19</accession>
<name>A0AAV9XC19_9PEZI</name>
<comment type="caution">
    <text evidence="3">The sequence shown here is derived from an EMBL/GenBank/DDBJ whole genome shotgun (WGS) entry which is preliminary data.</text>
</comment>
<sequence length="345" mass="36199">MATAPLLSIKNVTCFQIPPGALPIPLKFGTLTLTEPLAGTMPTEAKLFLTITPNEDAGDKAPLTFPIHPDLFLGSKSALCQTFRFKVSEELGIVEIEFPPSLPEEDALNFEKIMVYNGFLKTGLVADADNLGKKIAETATNVANYLGRKTDERNVQVPQPETDHEFSDITKEVVGTTERGTEKLAEATSSIGKTISGAVYDTGAWIGEKTGLKPDANGVNGVEEEEKKNESSSPAPEQPKSLARETLDQTFEGGAIAGKSLGSGIVTVGSAIGESASKVAEHDYGDDAKKLVDSTRQAGANVGTAVKDVIVGTSVVINAGIASVGATKADKVEETSNSEESKSTA</sequence>
<dbReference type="EMBL" id="JAVHJO010000006">
    <property type="protein sequence ID" value="KAK6539201.1"/>
    <property type="molecule type" value="Genomic_DNA"/>
</dbReference>
<evidence type="ECO:0000313" key="3">
    <source>
        <dbReference type="EMBL" id="KAK6539201.1"/>
    </source>
</evidence>
<evidence type="ECO:0000313" key="4">
    <source>
        <dbReference type="Proteomes" id="UP001365542"/>
    </source>
</evidence>
<keyword evidence="4" id="KW-1185">Reference proteome</keyword>
<feature type="compositionally biased region" description="Basic and acidic residues" evidence="1">
    <location>
        <begin position="328"/>
        <end position="345"/>
    </location>
</feature>
<feature type="region of interest" description="Disordered" evidence="1">
    <location>
        <begin position="326"/>
        <end position="345"/>
    </location>
</feature>
<dbReference type="Pfam" id="PF06911">
    <property type="entry name" value="Senescence"/>
    <property type="match status" value="1"/>
</dbReference>
<dbReference type="AlphaFoldDB" id="A0AAV9XC19"/>
<reference evidence="3 4" key="1">
    <citation type="submission" date="2019-10" db="EMBL/GenBank/DDBJ databases">
        <authorList>
            <person name="Palmer J.M."/>
        </authorList>
    </citation>
    <scope>NUCLEOTIDE SEQUENCE [LARGE SCALE GENOMIC DNA]</scope>
    <source>
        <strain evidence="3 4">TWF694</strain>
    </source>
</reference>
<dbReference type="InterPro" id="IPR009686">
    <property type="entry name" value="Senescence/spartin_C"/>
</dbReference>
<dbReference type="Proteomes" id="UP001365542">
    <property type="component" value="Unassembled WGS sequence"/>
</dbReference>
<protein>
    <recommendedName>
        <fullName evidence="2">Senescence domain-containing protein</fullName>
    </recommendedName>
</protein>